<dbReference type="Pfam" id="PF05033">
    <property type="entry name" value="Pre-SET"/>
    <property type="match status" value="1"/>
</dbReference>
<sequence length="241" mass="27528">MLRDKYGIWFQLFKEDPVRVIHGFKIEKSGEDGQSKDNRTSTFTYDGLYTVMDFWQDHPKGSTIFKILRKPHLILHAVKTTRESKEDNLCIPNVCQGSERIPICVVNTIIDGIKPTLFKHITKLIYPSQYKKELPKSCDCTNGWSKSNNCICAVKNGGKLPFNYNGAIIWAKPLVYEASEKDLGIRSLVLSLLVVSYASILVTYCKIKKLKKKMMHIHFDIGCNYGDTNFWKGLKLINTGL</sequence>
<evidence type="ECO:0000256" key="4">
    <source>
        <dbReference type="SAM" id="Phobius"/>
    </source>
</evidence>
<dbReference type="EMBL" id="RWGY01000004">
    <property type="protein sequence ID" value="TVU46409.1"/>
    <property type="molecule type" value="Genomic_DNA"/>
</dbReference>
<keyword evidence="7" id="KW-1185">Reference proteome</keyword>
<organism evidence="6 7">
    <name type="scientific">Eragrostis curvula</name>
    <name type="common">weeping love grass</name>
    <dbReference type="NCBI Taxonomy" id="38414"/>
    <lineage>
        <taxon>Eukaryota</taxon>
        <taxon>Viridiplantae</taxon>
        <taxon>Streptophyta</taxon>
        <taxon>Embryophyta</taxon>
        <taxon>Tracheophyta</taxon>
        <taxon>Spermatophyta</taxon>
        <taxon>Magnoliopsida</taxon>
        <taxon>Liliopsida</taxon>
        <taxon>Poales</taxon>
        <taxon>Poaceae</taxon>
        <taxon>PACMAD clade</taxon>
        <taxon>Chloridoideae</taxon>
        <taxon>Eragrostideae</taxon>
        <taxon>Eragrostidinae</taxon>
        <taxon>Eragrostis</taxon>
    </lineage>
</organism>
<feature type="non-terminal residue" evidence="6">
    <location>
        <position position="1"/>
    </location>
</feature>
<protein>
    <recommendedName>
        <fullName evidence="5">YDG domain-containing protein</fullName>
    </recommendedName>
</protein>
<dbReference type="AlphaFoldDB" id="A0A5J9WDG8"/>
<reference evidence="6 7" key="1">
    <citation type="journal article" date="2019" name="Sci. Rep.">
        <title>A high-quality genome of Eragrostis curvula grass provides insights into Poaceae evolution and supports new strategies to enhance forage quality.</title>
        <authorList>
            <person name="Carballo J."/>
            <person name="Santos B.A.C.M."/>
            <person name="Zappacosta D."/>
            <person name="Garbus I."/>
            <person name="Selva J.P."/>
            <person name="Gallo C.A."/>
            <person name="Diaz A."/>
            <person name="Albertini E."/>
            <person name="Caccamo M."/>
            <person name="Echenique V."/>
        </authorList>
    </citation>
    <scope>NUCLEOTIDE SEQUENCE [LARGE SCALE GENOMIC DNA]</scope>
    <source>
        <strain evidence="7">cv. Victoria</strain>
        <tissue evidence="6">Leaf</tissue>
    </source>
</reference>
<evidence type="ECO:0000313" key="7">
    <source>
        <dbReference type="Proteomes" id="UP000324897"/>
    </source>
</evidence>
<comment type="subcellular location">
    <subcellularLocation>
        <location evidence="1">Chromosome</location>
    </subcellularLocation>
    <subcellularLocation>
        <location evidence="3">Nucleus</location>
    </subcellularLocation>
</comment>
<keyword evidence="4" id="KW-0472">Membrane</keyword>
<proteinExistence type="predicted"/>
<feature type="domain" description="YDG" evidence="5">
    <location>
        <begin position="1"/>
        <end position="71"/>
    </location>
</feature>
<name>A0A5J9WDG8_9POAL</name>
<dbReference type="InterPro" id="IPR051357">
    <property type="entry name" value="H3K9_HMTase_SUVAR3-9"/>
</dbReference>
<keyword evidence="4" id="KW-1133">Transmembrane helix</keyword>
<dbReference type="SMART" id="SM00468">
    <property type="entry name" value="PreSET"/>
    <property type="match status" value="1"/>
</dbReference>
<dbReference type="GO" id="GO:0005694">
    <property type="term" value="C:chromosome"/>
    <property type="evidence" value="ECO:0007669"/>
    <property type="project" value="UniProtKB-SubCell"/>
</dbReference>
<evidence type="ECO:0000313" key="6">
    <source>
        <dbReference type="EMBL" id="TVU46409.1"/>
    </source>
</evidence>
<dbReference type="InterPro" id="IPR003105">
    <property type="entry name" value="SRA_YDG"/>
</dbReference>
<dbReference type="InterPro" id="IPR015947">
    <property type="entry name" value="PUA-like_sf"/>
</dbReference>
<dbReference type="Proteomes" id="UP000324897">
    <property type="component" value="Chromosome 5"/>
</dbReference>
<evidence type="ECO:0000256" key="3">
    <source>
        <dbReference type="PROSITE-ProRule" id="PRU00358"/>
    </source>
</evidence>
<dbReference type="PANTHER" id="PTHR45660:SF46">
    <property type="entry name" value="HISTONE-LYSINE N-METHYLTRANSFERASE, H3 LYSINE-9 SPECIFIC SUVH6"/>
    <property type="match status" value="1"/>
</dbReference>
<feature type="transmembrane region" description="Helical" evidence="4">
    <location>
        <begin position="183"/>
        <end position="205"/>
    </location>
</feature>
<dbReference type="InterPro" id="IPR036987">
    <property type="entry name" value="SRA-YDG_sf"/>
</dbReference>
<dbReference type="SUPFAM" id="SSF88697">
    <property type="entry name" value="PUA domain-like"/>
    <property type="match status" value="1"/>
</dbReference>
<dbReference type="GO" id="GO:0008270">
    <property type="term" value="F:zinc ion binding"/>
    <property type="evidence" value="ECO:0007669"/>
    <property type="project" value="InterPro"/>
</dbReference>
<accession>A0A5J9WDG8</accession>
<dbReference type="OrthoDB" id="5792673at2759"/>
<dbReference type="InterPro" id="IPR007728">
    <property type="entry name" value="Pre-SET_dom"/>
</dbReference>
<dbReference type="InterPro" id="IPR046341">
    <property type="entry name" value="SET_dom_sf"/>
</dbReference>
<keyword evidence="2 3" id="KW-0539">Nucleus</keyword>
<dbReference type="SUPFAM" id="SSF82199">
    <property type="entry name" value="SET domain"/>
    <property type="match status" value="1"/>
</dbReference>
<dbReference type="GO" id="GO:0003690">
    <property type="term" value="F:double-stranded DNA binding"/>
    <property type="evidence" value="ECO:0007669"/>
    <property type="project" value="TreeGrafter"/>
</dbReference>
<keyword evidence="4" id="KW-0812">Transmembrane</keyword>
<dbReference type="Gene3D" id="2.30.280.10">
    <property type="entry name" value="SRA-YDG"/>
    <property type="match status" value="1"/>
</dbReference>
<dbReference type="Gramene" id="TVU46409">
    <property type="protein sequence ID" value="TVU46409"/>
    <property type="gene ID" value="EJB05_05944"/>
</dbReference>
<evidence type="ECO:0000256" key="2">
    <source>
        <dbReference type="ARBA" id="ARBA00023242"/>
    </source>
</evidence>
<evidence type="ECO:0000256" key="1">
    <source>
        <dbReference type="ARBA" id="ARBA00004286"/>
    </source>
</evidence>
<dbReference type="GO" id="GO:0042054">
    <property type="term" value="F:histone methyltransferase activity"/>
    <property type="evidence" value="ECO:0007669"/>
    <property type="project" value="InterPro"/>
</dbReference>
<dbReference type="Gene3D" id="2.170.270.10">
    <property type="entry name" value="SET domain"/>
    <property type="match status" value="1"/>
</dbReference>
<dbReference type="GO" id="GO:0005634">
    <property type="term" value="C:nucleus"/>
    <property type="evidence" value="ECO:0007669"/>
    <property type="project" value="UniProtKB-SubCell"/>
</dbReference>
<dbReference type="PROSITE" id="PS51015">
    <property type="entry name" value="YDG"/>
    <property type="match status" value="1"/>
</dbReference>
<gene>
    <name evidence="6" type="ORF">EJB05_05944</name>
</gene>
<evidence type="ECO:0000259" key="5">
    <source>
        <dbReference type="PROSITE" id="PS51015"/>
    </source>
</evidence>
<comment type="caution">
    <text evidence="6">The sequence shown here is derived from an EMBL/GenBank/DDBJ whole genome shotgun (WGS) entry which is preliminary data.</text>
</comment>
<dbReference type="PANTHER" id="PTHR45660">
    <property type="entry name" value="HISTONE-LYSINE N-METHYLTRANSFERASE SETMAR"/>
    <property type="match status" value="1"/>
</dbReference>